<dbReference type="RefSeq" id="XP_034328274.1">
    <property type="nucleotide sequence ID" value="XM_034472383.2"/>
</dbReference>
<evidence type="ECO:0000256" key="1">
    <source>
        <dbReference type="SAM" id="MobiDB-lite"/>
    </source>
</evidence>
<dbReference type="AlphaFoldDB" id="A0A8W8IT38"/>
<dbReference type="OrthoDB" id="6109161at2759"/>
<feature type="region of interest" description="Disordered" evidence="1">
    <location>
        <begin position="38"/>
        <end position="79"/>
    </location>
</feature>
<keyword evidence="3" id="KW-1185">Reference proteome</keyword>
<dbReference type="Proteomes" id="UP000005408">
    <property type="component" value="Unassembled WGS sequence"/>
</dbReference>
<dbReference type="OMA" id="SNIFRQT"/>
<organism evidence="2 3">
    <name type="scientific">Magallana gigas</name>
    <name type="common">Pacific oyster</name>
    <name type="synonym">Crassostrea gigas</name>
    <dbReference type="NCBI Taxonomy" id="29159"/>
    <lineage>
        <taxon>Eukaryota</taxon>
        <taxon>Metazoa</taxon>
        <taxon>Spiralia</taxon>
        <taxon>Lophotrochozoa</taxon>
        <taxon>Mollusca</taxon>
        <taxon>Bivalvia</taxon>
        <taxon>Autobranchia</taxon>
        <taxon>Pteriomorphia</taxon>
        <taxon>Ostreida</taxon>
        <taxon>Ostreoidea</taxon>
        <taxon>Ostreidae</taxon>
        <taxon>Magallana</taxon>
    </lineage>
</organism>
<sequence length="281" mass="31997">MILSSVNFVKTSSRQPKSHFDFSDFIIGKIKEEQEFNDRCNKCGSPSEHTKKTDSNKSPARSSYSESVRRRSSAQKDNCSNVTVETKDGYVVSLCEELDRIYLGDVEDPNNSNIFRQTKHTLQDGETSQEFCSFRLHSQKDLYLSVTPDRQLAVQRSDTVPDPQLPDDRCFVLHPVSNGSVFIQPYHHKGFYLHHLDKALSVRKLEINWRPPEEYFFSVGIVDVPDPDVFVAPEDAPVQKSTPFIEESSPVKPSLFWGCFGGKSKKLSSKIKKTIKQNSRV</sequence>
<dbReference type="KEGG" id="crg:105319146"/>
<dbReference type="EnsemblMetazoa" id="G15298.7">
    <property type="protein sequence ID" value="G15298.7:cds"/>
    <property type="gene ID" value="G15298"/>
</dbReference>
<dbReference type="EnsemblMetazoa" id="G15298.2">
    <property type="protein sequence ID" value="G15298.2:cds"/>
    <property type="gene ID" value="G15298"/>
</dbReference>
<evidence type="ECO:0000313" key="2">
    <source>
        <dbReference type="EnsemblMetazoa" id="G15298.6:cds"/>
    </source>
</evidence>
<name>A0A8W8IT38_MAGGI</name>
<accession>A0A8W8IT38</accession>
<dbReference type="EnsemblMetazoa" id="G15298.1">
    <property type="protein sequence ID" value="G15298.1:cds"/>
    <property type="gene ID" value="G15298"/>
</dbReference>
<evidence type="ECO:0000313" key="3">
    <source>
        <dbReference type="Proteomes" id="UP000005408"/>
    </source>
</evidence>
<dbReference type="GeneID" id="105319146"/>
<proteinExistence type="predicted"/>
<dbReference type="EnsemblMetazoa" id="G15298.6">
    <property type="protein sequence ID" value="G15298.6:cds"/>
    <property type="gene ID" value="G15298"/>
</dbReference>
<reference evidence="2" key="1">
    <citation type="submission" date="2022-08" db="UniProtKB">
        <authorList>
            <consortium name="EnsemblMetazoa"/>
        </authorList>
    </citation>
    <scope>IDENTIFICATION</scope>
    <source>
        <strain evidence="2">05x7-T-G4-1.051#20</strain>
    </source>
</reference>
<protein>
    <submittedName>
        <fullName evidence="2">Uncharacterized protein</fullName>
    </submittedName>
</protein>